<proteinExistence type="predicted"/>
<dbReference type="PANTHER" id="PTHR30015">
    <property type="entry name" value="MRR RESTRICTION SYSTEM PROTEIN"/>
    <property type="match status" value="1"/>
</dbReference>
<sequence>MALGGLLSLDRRTASVYPDSGCKDVTDSPAVLAALGKARRVNALARGRHGRDAVVIAVADGRVIVVAVGFFSDMGHAARQTSPVRLDQPVEAVRFSAGPTVVLESRTGRFDISDVRERALAGLSRAFAVAEDPIVGEWRPAESPAGDWQAKKPANGWQAAEKPAGAWRAAAEPAGAWQAAAKPAADWQATAKPAADWRAAEELAVRHLRELGFHDARTTAGGADGGVDVVATGVVAQVKHWAKPVGQPSLRDLFGVAQAAAATAFFYSRSGYTPAALEWANATGIALFTYTLDGQVRACNAAGHERRTPGSALGFFAQMRADRYRKEQAGLRGEIDRLTSRVEKRTQSRRASARQAAGAAAGLLLAASRTLDGGDVLPPADRRREDTYKMVRNALTQVKRLL</sequence>
<dbReference type="Pfam" id="PF04471">
    <property type="entry name" value="Mrr_cat"/>
    <property type="match status" value="1"/>
</dbReference>
<dbReference type="InterPro" id="IPR011856">
    <property type="entry name" value="tRNA_endonuc-like_dom_sf"/>
</dbReference>
<dbReference type="InterPro" id="IPR052906">
    <property type="entry name" value="Type_IV_Methyl-Rstrct_Enzyme"/>
</dbReference>
<keyword evidence="3" id="KW-1185">Reference proteome</keyword>
<gene>
    <name evidence="2" type="ORF">Alo02nite_61390</name>
</gene>
<evidence type="ECO:0000259" key="1">
    <source>
        <dbReference type="Pfam" id="PF04471"/>
    </source>
</evidence>
<organism evidence="2 3">
    <name type="scientific">Actinoplanes lobatus</name>
    <dbReference type="NCBI Taxonomy" id="113568"/>
    <lineage>
        <taxon>Bacteria</taxon>
        <taxon>Bacillati</taxon>
        <taxon>Actinomycetota</taxon>
        <taxon>Actinomycetes</taxon>
        <taxon>Micromonosporales</taxon>
        <taxon>Micromonosporaceae</taxon>
        <taxon>Actinoplanes</taxon>
    </lineage>
</organism>
<dbReference type="Gene3D" id="3.40.1350.10">
    <property type="match status" value="1"/>
</dbReference>
<comment type="caution">
    <text evidence="2">The sequence shown here is derived from an EMBL/GenBank/DDBJ whole genome shotgun (WGS) entry which is preliminary data.</text>
</comment>
<dbReference type="InterPro" id="IPR007560">
    <property type="entry name" value="Restrct_endonuc_IV_Mrr"/>
</dbReference>
<dbReference type="PANTHER" id="PTHR30015:SF7">
    <property type="entry name" value="TYPE IV METHYL-DIRECTED RESTRICTION ENZYME ECOKMRR"/>
    <property type="match status" value="1"/>
</dbReference>
<dbReference type="SUPFAM" id="SSF52980">
    <property type="entry name" value="Restriction endonuclease-like"/>
    <property type="match status" value="1"/>
</dbReference>
<name>A0ABQ4AQE5_9ACTN</name>
<reference evidence="2 3" key="1">
    <citation type="submission" date="2021-01" db="EMBL/GenBank/DDBJ databases">
        <title>Whole genome shotgun sequence of Actinoplanes lobatus NBRC 12513.</title>
        <authorList>
            <person name="Komaki H."/>
            <person name="Tamura T."/>
        </authorList>
    </citation>
    <scope>NUCLEOTIDE SEQUENCE [LARGE SCALE GENOMIC DNA]</scope>
    <source>
        <strain evidence="2 3">NBRC 12513</strain>
    </source>
</reference>
<dbReference type="InterPro" id="IPR011335">
    <property type="entry name" value="Restrct_endonuc-II-like"/>
</dbReference>
<dbReference type="EMBL" id="BOMP01000104">
    <property type="protein sequence ID" value="GIE43241.1"/>
    <property type="molecule type" value="Genomic_DNA"/>
</dbReference>
<evidence type="ECO:0000313" key="2">
    <source>
        <dbReference type="EMBL" id="GIE43241.1"/>
    </source>
</evidence>
<evidence type="ECO:0000313" key="3">
    <source>
        <dbReference type="Proteomes" id="UP000631312"/>
    </source>
</evidence>
<protein>
    <recommendedName>
        <fullName evidence="1">Restriction endonuclease type IV Mrr domain-containing protein</fullName>
    </recommendedName>
</protein>
<feature type="domain" description="Restriction endonuclease type IV Mrr" evidence="1">
    <location>
        <begin position="195"/>
        <end position="289"/>
    </location>
</feature>
<dbReference type="Proteomes" id="UP000631312">
    <property type="component" value="Unassembled WGS sequence"/>
</dbReference>
<accession>A0ABQ4AQE5</accession>